<protein>
    <submittedName>
        <fullName evidence="1">Uncharacterized protein</fullName>
    </submittedName>
</protein>
<keyword evidence="2" id="KW-1185">Reference proteome</keyword>
<gene>
    <name evidence="1" type="ORF">MLD38_020405</name>
</gene>
<evidence type="ECO:0000313" key="2">
    <source>
        <dbReference type="Proteomes" id="UP001057402"/>
    </source>
</evidence>
<organism evidence="1 2">
    <name type="scientific">Melastoma candidum</name>
    <dbReference type="NCBI Taxonomy" id="119954"/>
    <lineage>
        <taxon>Eukaryota</taxon>
        <taxon>Viridiplantae</taxon>
        <taxon>Streptophyta</taxon>
        <taxon>Embryophyta</taxon>
        <taxon>Tracheophyta</taxon>
        <taxon>Spermatophyta</taxon>
        <taxon>Magnoliopsida</taxon>
        <taxon>eudicotyledons</taxon>
        <taxon>Gunneridae</taxon>
        <taxon>Pentapetalae</taxon>
        <taxon>rosids</taxon>
        <taxon>malvids</taxon>
        <taxon>Myrtales</taxon>
        <taxon>Melastomataceae</taxon>
        <taxon>Melastomatoideae</taxon>
        <taxon>Melastomateae</taxon>
        <taxon>Melastoma</taxon>
    </lineage>
</organism>
<dbReference type="Proteomes" id="UP001057402">
    <property type="component" value="Chromosome 6"/>
</dbReference>
<accession>A0ACB9QGM2</accession>
<name>A0ACB9QGM2_9MYRT</name>
<evidence type="ECO:0000313" key="1">
    <source>
        <dbReference type="EMBL" id="KAI4364294.1"/>
    </source>
</evidence>
<reference evidence="2" key="1">
    <citation type="journal article" date="2023" name="Front. Plant Sci.">
        <title>Chromosomal-level genome assembly of Melastoma candidum provides insights into trichome evolution.</title>
        <authorList>
            <person name="Zhong Y."/>
            <person name="Wu W."/>
            <person name="Sun C."/>
            <person name="Zou P."/>
            <person name="Liu Y."/>
            <person name="Dai S."/>
            <person name="Zhou R."/>
        </authorList>
    </citation>
    <scope>NUCLEOTIDE SEQUENCE [LARGE SCALE GENOMIC DNA]</scope>
</reference>
<sequence length="288" mass="31459">MVVKSDTAIGVYDCGGGCGTGFREIGSFEVNNLFAATLSPRGTYVQTFQKPASPQEKNVVLRKADTSDSVYQLHQKNMTKSSWPSIRFSSDEAVACRLATNEIQLFDASSFSKGITHRVRIPGVAGVELSKAPGSHVATFVPESKGIPASVQIYASKADLQTQAVARRSFFRCSSVQMSWNNGSTGLLAVAQSDVDKSNQSYYGESKLNYLTIDGTHDGLVTLHMFFLFRDDDCNQLLVVCRIPILCLLNPFPGKDGPIHNVQWSHSGSEFAVVYGFMPANATIFYKK</sequence>
<dbReference type="EMBL" id="CM042885">
    <property type="protein sequence ID" value="KAI4364294.1"/>
    <property type="molecule type" value="Genomic_DNA"/>
</dbReference>
<comment type="caution">
    <text evidence="1">The sequence shown here is derived from an EMBL/GenBank/DDBJ whole genome shotgun (WGS) entry which is preliminary data.</text>
</comment>
<proteinExistence type="predicted"/>